<sequence length="148" mass="16856">MKISTKGIYAIEAMLDLAMYSKNGVESLKNIAERRAMSDKYLEQIIGALRKSDLVSSVRGAGGGYQLARAPEEITVLEILQSVENNLLPMECLVDEAECENNINKCAMRSFWKRIWDEIHQITDKITLKDLMDESEKYIKNGSIEYFI</sequence>
<dbReference type="Gene3D" id="1.10.10.10">
    <property type="entry name" value="Winged helix-like DNA-binding domain superfamily/Winged helix DNA-binding domain"/>
    <property type="match status" value="1"/>
</dbReference>
<dbReference type="OrthoDB" id="9808360at2"/>
<dbReference type="AlphaFoldDB" id="A0A3N1XPH6"/>
<evidence type="ECO:0000313" key="3">
    <source>
        <dbReference type="Proteomes" id="UP000273083"/>
    </source>
</evidence>
<gene>
    <name evidence="2" type="ORF">EDD66_104176</name>
</gene>
<dbReference type="EMBL" id="RJVG01000004">
    <property type="protein sequence ID" value="ROR28589.1"/>
    <property type="molecule type" value="Genomic_DNA"/>
</dbReference>
<comment type="caution">
    <text evidence="2">The sequence shown here is derived from an EMBL/GenBank/DDBJ whole genome shotgun (WGS) entry which is preliminary data.</text>
</comment>
<protein>
    <submittedName>
        <fullName evidence="2">BadM/Rrf2 family transcriptional regulator</fullName>
    </submittedName>
</protein>
<dbReference type="Pfam" id="PF02082">
    <property type="entry name" value="Rrf2"/>
    <property type="match status" value="1"/>
</dbReference>
<reference evidence="2 3" key="1">
    <citation type="submission" date="2018-11" db="EMBL/GenBank/DDBJ databases">
        <title>Genomic Encyclopedia of Type Strains, Phase IV (KMG-IV): sequencing the most valuable type-strain genomes for metagenomic binning, comparative biology and taxonomic classification.</title>
        <authorList>
            <person name="Goeker M."/>
        </authorList>
    </citation>
    <scope>NUCLEOTIDE SEQUENCE [LARGE SCALE GENOMIC DNA]</scope>
    <source>
        <strain evidence="2 3">DSM 26537</strain>
    </source>
</reference>
<dbReference type="GO" id="GO:0003700">
    <property type="term" value="F:DNA-binding transcription factor activity"/>
    <property type="evidence" value="ECO:0007669"/>
    <property type="project" value="TreeGrafter"/>
</dbReference>
<evidence type="ECO:0000256" key="1">
    <source>
        <dbReference type="ARBA" id="ARBA00023125"/>
    </source>
</evidence>
<organism evidence="2 3">
    <name type="scientific">Mobilisporobacter senegalensis</name>
    <dbReference type="NCBI Taxonomy" id="1329262"/>
    <lineage>
        <taxon>Bacteria</taxon>
        <taxon>Bacillati</taxon>
        <taxon>Bacillota</taxon>
        <taxon>Clostridia</taxon>
        <taxon>Lachnospirales</taxon>
        <taxon>Lachnospiraceae</taxon>
        <taxon>Mobilisporobacter</taxon>
    </lineage>
</organism>
<dbReference type="InterPro" id="IPR000944">
    <property type="entry name" value="Tscrpt_reg_Rrf2"/>
</dbReference>
<dbReference type="GO" id="GO:0003677">
    <property type="term" value="F:DNA binding"/>
    <property type="evidence" value="ECO:0007669"/>
    <property type="project" value="UniProtKB-KW"/>
</dbReference>
<name>A0A3N1XPH6_9FIRM</name>
<proteinExistence type="predicted"/>
<dbReference type="PROSITE" id="PS51197">
    <property type="entry name" value="HTH_RRF2_2"/>
    <property type="match status" value="1"/>
</dbReference>
<dbReference type="PANTHER" id="PTHR33221:SF5">
    <property type="entry name" value="HTH-TYPE TRANSCRIPTIONAL REGULATOR ISCR"/>
    <property type="match status" value="1"/>
</dbReference>
<keyword evidence="1" id="KW-0238">DNA-binding</keyword>
<dbReference type="InterPro" id="IPR036388">
    <property type="entry name" value="WH-like_DNA-bd_sf"/>
</dbReference>
<dbReference type="SUPFAM" id="SSF46785">
    <property type="entry name" value="Winged helix' DNA-binding domain"/>
    <property type="match status" value="1"/>
</dbReference>
<dbReference type="InterPro" id="IPR036390">
    <property type="entry name" value="WH_DNA-bd_sf"/>
</dbReference>
<dbReference type="Proteomes" id="UP000273083">
    <property type="component" value="Unassembled WGS sequence"/>
</dbReference>
<dbReference type="PANTHER" id="PTHR33221">
    <property type="entry name" value="WINGED HELIX-TURN-HELIX TRANSCRIPTIONAL REGULATOR, RRF2 FAMILY"/>
    <property type="match status" value="1"/>
</dbReference>
<dbReference type="RefSeq" id="WP_123609089.1">
    <property type="nucleotide sequence ID" value="NZ_RJVG01000004.1"/>
</dbReference>
<accession>A0A3N1XPH6</accession>
<evidence type="ECO:0000313" key="2">
    <source>
        <dbReference type="EMBL" id="ROR28589.1"/>
    </source>
</evidence>
<dbReference type="GO" id="GO:0005829">
    <property type="term" value="C:cytosol"/>
    <property type="evidence" value="ECO:0007669"/>
    <property type="project" value="TreeGrafter"/>
</dbReference>
<dbReference type="NCBIfam" id="TIGR00738">
    <property type="entry name" value="rrf2_super"/>
    <property type="match status" value="1"/>
</dbReference>
<keyword evidence="3" id="KW-1185">Reference proteome</keyword>